<proteinExistence type="predicted"/>
<evidence type="ECO:0000313" key="1">
    <source>
        <dbReference type="EMBL" id="TKR70651.1"/>
    </source>
</evidence>
<comment type="caution">
    <text evidence="1">The sequence shown here is derived from an EMBL/GenBank/DDBJ whole genome shotgun (WGS) entry which is preliminary data.</text>
</comment>
<name>A0A4U5MMF0_STECR</name>
<accession>A0A4U5MMF0</accession>
<organism evidence="1 2">
    <name type="scientific">Steinernema carpocapsae</name>
    <name type="common">Entomopathogenic nematode</name>
    <dbReference type="NCBI Taxonomy" id="34508"/>
    <lineage>
        <taxon>Eukaryota</taxon>
        <taxon>Metazoa</taxon>
        <taxon>Ecdysozoa</taxon>
        <taxon>Nematoda</taxon>
        <taxon>Chromadorea</taxon>
        <taxon>Rhabditida</taxon>
        <taxon>Tylenchina</taxon>
        <taxon>Panagrolaimomorpha</taxon>
        <taxon>Strongyloidoidea</taxon>
        <taxon>Steinernematidae</taxon>
        <taxon>Steinernema</taxon>
    </lineage>
</organism>
<keyword evidence="2" id="KW-1185">Reference proteome</keyword>
<reference evidence="1 2" key="2">
    <citation type="journal article" date="2019" name="G3 (Bethesda)">
        <title>Hybrid Assembly of the Genome of the Entomopathogenic Nematode Steinernema carpocapsae Identifies the X-Chromosome.</title>
        <authorList>
            <person name="Serra L."/>
            <person name="Macchietto M."/>
            <person name="Macias-Munoz A."/>
            <person name="McGill C.J."/>
            <person name="Rodriguez I.M."/>
            <person name="Rodriguez B."/>
            <person name="Murad R."/>
            <person name="Mortazavi A."/>
        </authorList>
    </citation>
    <scope>NUCLEOTIDE SEQUENCE [LARGE SCALE GENOMIC DNA]</scope>
    <source>
        <strain evidence="1 2">ALL</strain>
    </source>
</reference>
<protein>
    <submittedName>
        <fullName evidence="1">Uncharacterized protein</fullName>
    </submittedName>
</protein>
<reference evidence="1 2" key="1">
    <citation type="journal article" date="2015" name="Genome Biol.">
        <title>Comparative genomics of Steinernema reveals deeply conserved gene regulatory networks.</title>
        <authorList>
            <person name="Dillman A.R."/>
            <person name="Macchietto M."/>
            <person name="Porter C.F."/>
            <person name="Rogers A."/>
            <person name="Williams B."/>
            <person name="Antoshechkin I."/>
            <person name="Lee M.M."/>
            <person name="Goodwin Z."/>
            <person name="Lu X."/>
            <person name="Lewis E.E."/>
            <person name="Goodrich-Blair H."/>
            <person name="Stock S.P."/>
            <person name="Adams B.J."/>
            <person name="Sternberg P.W."/>
            <person name="Mortazavi A."/>
        </authorList>
    </citation>
    <scope>NUCLEOTIDE SEQUENCE [LARGE SCALE GENOMIC DNA]</scope>
    <source>
        <strain evidence="1 2">ALL</strain>
    </source>
</reference>
<dbReference type="AlphaFoldDB" id="A0A4U5MMF0"/>
<gene>
    <name evidence="1" type="ORF">L596_022650</name>
</gene>
<dbReference type="Proteomes" id="UP000298663">
    <property type="component" value="Unassembled WGS sequence"/>
</dbReference>
<sequence length="90" mass="10009">MFMIGLNLNAKNPTYSEAGLYAAAKGVRTYVIMHSDHSKKALKLTDDVYKAFGAQLATDPDRVYFAINSKPDTTPDENNMKTIFRDSCTV</sequence>
<dbReference type="EMBL" id="AZBU02000007">
    <property type="protein sequence ID" value="TKR70651.1"/>
    <property type="molecule type" value="Genomic_DNA"/>
</dbReference>
<evidence type="ECO:0000313" key="2">
    <source>
        <dbReference type="Proteomes" id="UP000298663"/>
    </source>
</evidence>